<dbReference type="RefSeq" id="WP_003269527.1">
    <property type="nucleotide sequence ID" value="NZ_NCTK01000001.1"/>
</dbReference>
<protein>
    <submittedName>
        <fullName evidence="1">Uncharacterized protein</fullName>
    </submittedName>
</protein>
<organism evidence="1 2">
    <name type="scientific">Ralstonia solanacearum K60</name>
    <dbReference type="NCBI Taxonomy" id="1091042"/>
    <lineage>
        <taxon>Bacteria</taxon>
        <taxon>Pseudomonadati</taxon>
        <taxon>Pseudomonadota</taxon>
        <taxon>Betaproteobacteria</taxon>
        <taxon>Burkholderiales</taxon>
        <taxon>Burkholderiaceae</taxon>
        <taxon>Ralstonia</taxon>
        <taxon>Ralstonia solanacearum species complex</taxon>
    </lineage>
</organism>
<proteinExistence type="predicted"/>
<sequence length="104" mass="11115">MMDADKGPEQKGHDQSEKKVGVAIATTSGFYPETGFIQVPANQKVEVELRKAATALNLTDTSNWVAKVAGRTIDGNRSYAENQLSGNVEIDWGPREGGGGQHDA</sequence>
<evidence type="ECO:0000313" key="2">
    <source>
        <dbReference type="Proteomes" id="UP000216164"/>
    </source>
</evidence>
<evidence type="ECO:0000313" key="1">
    <source>
        <dbReference type="EMBL" id="OYQ13324.1"/>
    </source>
</evidence>
<reference evidence="1 2" key="1">
    <citation type="submission" date="2017-04" db="EMBL/GenBank/DDBJ databases">
        <title>Genome Announcement: Closed genomes of Ralstonia solanacearum strains K60, UW551, and UW700.</title>
        <authorList>
            <person name="Hayes M."/>
            <person name="Macintyre A.M."/>
            <person name="Allen C."/>
        </authorList>
    </citation>
    <scope>NUCLEOTIDE SEQUENCE [LARGE SCALE GENOMIC DNA]</scope>
    <source>
        <strain evidence="1 2">UW25</strain>
    </source>
</reference>
<gene>
    <name evidence="1" type="ORF">B7R77_08720</name>
</gene>
<accession>A0AAP8D421</accession>
<dbReference type="EMBL" id="NCTK01000001">
    <property type="protein sequence ID" value="OYQ13324.1"/>
    <property type="molecule type" value="Genomic_DNA"/>
</dbReference>
<dbReference type="AlphaFoldDB" id="A0AAP8D421"/>
<name>A0AAP8D421_RALSL</name>
<dbReference type="Proteomes" id="UP000216164">
    <property type="component" value="Unassembled WGS sequence"/>
</dbReference>
<comment type="caution">
    <text evidence="1">The sequence shown here is derived from an EMBL/GenBank/DDBJ whole genome shotgun (WGS) entry which is preliminary data.</text>
</comment>